<protein>
    <recommendedName>
        <fullName evidence="5">5'-deoxynucleotidase</fullName>
        <ecNumber evidence="5">3.1.3.89</ecNumber>
    </recommendedName>
</protein>
<gene>
    <name evidence="9" type="ORF">TDIS_1191</name>
</gene>
<comment type="subunit">
    <text evidence="4">Homodimer.</text>
</comment>
<sequence length="191" mass="21713">MSAFHRYAKALFEAAMLKHLKRTGYAYLGSGEESVAAHSFGVIFCAWLLAELVPEADTEKVIKMAILHDLAEARIGDLNSVNKLYDSADEKRAFQDTLSGLPFEEEGKQLLEEYLAQKSLEARLARDADQLDLMIMLKEQKDLGNPYAPRWLAYAKRRLKTESGRQLAEAILETDWASWWLDQFVDPDEKA</sequence>
<evidence type="ECO:0000256" key="7">
    <source>
        <dbReference type="ARBA" id="ARBA00022801"/>
    </source>
</evidence>
<feature type="domain" description="HD/PDEase" evidence="8">
    <location>
        <begin position="31"/>
        <end position="143"/>
    </location>
</feature>
<dbReference type="GO" id="GO:0005737">
    <property type="term" value="C:cytoplasm"/>
    <property type="evidence" value="ECO:0007669"/>
    <property type="project" value="TreeGrafter"/>
</dbReference>
<evidence type="ECO:0000256" key="5">
    <source>
        <dbReference type="ARBA" id="ARBA00012964"/>
    </source>
</evidence>
<dbReference type="InterPro" id="IPR039356">
    <property type="entry name" value="YfbR/HDDC2"/>
</dbReference>
<evidence type="ECO:0000256" key="3">
    <source>
        <dbReference type="ARBA" id="ARBA00001941"/>
    </source>
</evidence>
<reference evidence="9 10" key="1">
    <citation type="submission" date="2016-04" db="EMBL/GenBank/DDBJ databases">
        <title>Genome analysis of Thermosulfurimonas dismutans, the first thermophilic sulfur-disproportionating bacterium of the phylum Thermodesulfobacteria.</title>
        <authorList>
            <person name="Mardanov A.V."/>
            <person name="Beletsky A.V."/>
            <person name="Kadnikov V.V."/>
            <person name="Slobodkin A.I."/>
            <person name="Ravin N.V."/>
        </authorList>
    </citation>
    <scope>NUCLEOTIDE SEQUENCE [LARGE SCALE GENOMIC DNA]</scope>
    <source>
        <strain evidence="9 10">S95</strain>
    </source>
</reference>
<evidence type="ECO:0000256" key="1">
    <source>
        <dbReference type="ARBA" id="ARBA00001638"/>
    </source>
</evidence>
<dbReference type="InterPro" id="IPR006674">
    <property type="entry name" value="HD_domain"/>
</dbReference>
<dbReference type="Proteomes" id="UP000078390">
    <property type="component" value="Unassembled WGS sequence"/>
</dbReference>
<dbReference type="RefSeq" id="WP_068670328.1">
    <property type="nucleotide sequence ID" value="NZ_LWLG01000007.1"/>
</dbReference>
<accession>A0A179D3V2</accession>
<dbReference type="InterPro" id="IPR003607">
    <property type="entry name" value="HD/PDEase_dom"/>
</dbReference>
<dbReference type="EMBL" id="LWLG01000007">
    <property type="protein sequence ID" value="OAQ20735.1"/>
    <property type="molecule type" value="Genomic_DNA"/>
</dbReference>
<evidence type="ECO:0000256" key="4">
    <source>
        <dbReference type="ARBA" id="ARBA00011738"/>
    </source>
</evidence>
<dbReference type="Gene3D" id="1.10.3210.10">
    <property type="entry name" value="Hypothetical protein af1432"/>
    <property type="match status" value="1"/>
</dbReference>
<dbReference type="PATRIC" id="fig|999894.6.peg.1186"/>
<comment type="cofactor">
    <cofactor evidence="2">
        <name>Mn(2+)</name>
        <dbReference type="ChEBI" id="CHEBI:29035"/>
    </cofactor>
</comment>
<dbReference type="EC" id="3.1.3.89" evidence="5"/>
<keyword evidence="6" id="KW-0479">Metal-binding</keyword>
<comment type="caution">
    <text evidence="9">The sequence shown here is derived from an EMBL/GenBank/DDBJ whole genome shotgun (WGS) entry which is preliminary data.</text>
</comment>
<comment type="cofactor">
    <cofactor evidence="3">
        <name>Co(2+)</name>
        <dbReference type="ChEBI" id="CHEBI:48828"/>
    </cofactor>
</comment>
<name>A0A179D3V2_9BACT</name>
<dbReference type="GO" id="GO:0046872">
    <property type="term" value="F:metal ion binding"/>
    <property type="evidence" value="ECO:0007669"/>
    <property type="project" value="UniProtKB-KW"/>
</dbReference>
<dbReference type="Pfam" id="PF13023">
    <property type="entry name" value="HD_3"/>
    <property type="match status" value="1"/>
</dbReference>
<dbReference type="SUPFAM" id="SSF109604">
    <property type="entry name" value="HD-domain/PDEase-like"/>
    <property type="match status" value="1"/>
</dbReference>
<keyword evidence="7" id="KW-0378">Hydrolase</keyword>
<dbReference type="AlphaFoldDB" id="A0A179D3V2"/>
<keyword evidence="10" id="KW-1185">Reference proteome</keyword>
<dbReference type="SMART" id="SM00471">
    <property type="entry name" value="HDc"/>
    <property type="match status" value="1"/>
</dbReference>
<evidence type="ECO:0000259" key="8">
    <source>
        <dbReference type="SMART" id="SM00471"/>
    </source>
</evidence>
<dbReference type="PANTHER" id="PTHR11845">
    <property type="entry name" value="5'-DEOXYNUCLEOTIDASE HDDC2"/>
    <property type="match status" value="1"/>
</dbReference>
<dbReference type="STRING" id="999894.TDIS_1191"/>
<organism evidence="9 10">
    <name type="scientific">Thermosulfurimonas dismutans</name>
    <dbReference type="NCBI Taxonomy" id="999894"/>
    <lineage>
        <taxon>Bacteria</taxon>
        <taxon>Pseudomonadati</taxon>
        <taxon>Thermodesulfobacteriota</taxon>
        <taxon>Thermodesulfobacteria</taxon>
        <taxon>Thermodesulfobacteriales</taxon>
        <taxon>Thermodesulfobacteriaceae</taxon>
        <taxon>Thermosulfurimonas</taxon>
    </lineage>
</organism>
<dbReference type="GO" id="GO:0002953">
    <property type="term" value="F:5'-deoxynucleotidase activity"/>
    <property type="evidence" value="ECO:0007669"/>
    <property type="project" value="UniProtKB-EC"/>
</dbReference>
<comment type="catalytic activity">
    <reaction evidence="1">
        <text>a 2'-deoxyribonucleoside 5'-phosphate + H2O = a 2'-deoxyribonucleoside + phosphate</text>
        <dbReference type="Rhea" id="RHEA:36167"/>
        <dbReference type="ChEBI" id="CHEBI:15377"/>
        <dbReference type="ChEBI" id="CHEBI:18274"/>
        <dbReference type="ChEBI" id="CHEBI:43474"/>
        <dbReference type="ChEBI" id="CHEBI:65317"/>
        <dbReference type="EC" id="3.1.3.89"/>
    </reaction>
</comment>
<dbReference type="OrthoDB" id="9786155at2"/>
<evidence type="ECO:0000256" key="6">
    <source>
        <dbReference type="ARBA" id="ARBA00022723"/>
    </source>
</evidence>
<evidence type="ECO:0000313" key="10">
    <source>
        <dbReference type="Proteomes" id="UP000078390"/>
    </source>
</evidence>
<evidence type="ECO:0000313" key="9">
    <source>
        <dbReference type="EMBL" id="OAQ20735.1"/>
    </source>
</evidence>
<dbReference type="PANTHER" id="PTHR11845:SF13">
    <property type="entry name" value="5'-DEOXYNUCLEOTIDASE HDDC2"/>
    <property type="match status" value="1"/>
</dbReference>
<evidence type="ECO:0000256" key="2">
    <source>
        <dbReference type="ARBA" id="ARBA00001936"/>
    </source>
</evidence>
<proteinExistence type="predicted"/>